<comment type="caution">
    <text evidence="1">The sequence shown here is derived from an EMBL/GenBank/DDBJ whole genome shotgun (WGS) entry which is preliminary data.</text>
</comment>
<gene>
    <name evidence="1" type="ORF">LOK49_LG02G02781</name>
</gene>
<proteinExistence type="predicted"/>
<keyword evidence="2" id="KW-1185">Reference proteome</keyword>
<name>A0ACC0IM19_9ERIC</name>
<dbReference type="EMBL" id="CM045760">
    <property type="protein sequence ID" value="KAI8026431.1"/>
    <property type="molecule type" value="Genomic_DNA"/>
</dbReference>
<evidence type="ECO:0000313" key="1">
    <source>
        <dbReference type="EMBL" id="KAI8026431.1"/>
    </source>
</evidence>
<protein>
    <submittedName>
        <fullName evidence="1">Uncharacterized protein</fullName>
    </submittedName>
</protein>
<evidence type="ECO:0000313" key="2">
    <source>
        <dbReference type="Proteomes" id="UP001060215"/>
    </source>
</evidence>
<accession>A0ACC0IM19</accession>
<reference evidence="1 2" key="1">
    <citation type="journal article" date="2022" name="Plant J.">
        <title>Chromosome-level genome of Camellia lanceoleosa provides a valuable resource for understanding genome evolution and self-incompatibility.</title>
        <authorList>
            <person name="Gong W."/>
            <person name="Xiao S."/>
            <person name="Wang L."/>
            <person name="Liao Z."/>
            <person name="Chang Y."/>
            <person name="Mo W."/>
            <person name="Hu G."/>
            <person name="Li W."/>
            <person name="Zhao G."/>
            <person name="Zhu H."/>
            <person name="Hu X."/>
            <person name="Ji K."/>
            <person name="Xiang X."/>
            <person name="Song Q."/>
            <person name="Yuan D."/>
            <person name="Jin S."/>
            <person name="Zhang L."/>
        </authorList>
    </citation>
    <scope>NUCLEOTIDE SEQUENCE [LARGE SCALE GENOMIC DNA]</scope>
    <source>
        <strain evidence="1">SQ_2022a</strain>
    </source>
</reference>
<dbReference type="Proteomes" id="UP001060215">
    <property type="component" value="Chromosome 3"/>
</dbReference>
<sequence length="132" mass="14483">MTVLQACEVAGVEIPKFCYHSRLSIAGNCRACLVEVEKSPKPVASCTMPALPARYRDEQKDIAPHSLLKCSSDATTLLLMLILRPLAGVDVWIDVRIVVVLILRPSAAISPCRCLFRSSVFCSVFQFWSSGV</sequence>
<organism evidence="1 2">
    <name type="scientific">Camellia lanceoleosa</name>
    <dbReference type="NCBI Taxonomy" id="1840588"/>
    <lineage>
        <taxon>Eukaryota</taxon>
        <taxon>Viridiplantae</taxon>
        <taxon>Streptophyta</taxon>
        <taxon>Embryophyta</taxon>
        <taxon>Tracheophyta</taxon>
        <taxon>Spermatophyta</taxon>
        <taxon>Magnoliopsida</taxon>
        <taxon>eudicotyledons</taxon>
        <taxon>Gunneridae</taxon>
        <taxon>Pentapetalae</taxon>
        <taxon>asterids</taxon>
        <taxon>Ericales</taxon>
        <taxon>Theaceae</taxon>
        <taxon>Camellia</taxon>
    </lineage>
</organism>